<evidence type="ECO:0000256" key="1">
    <source>
        <dbReference type="SAM" id="Phobius"/>
    </source>
</evidence>
<gene>
    <name evidence="3" type="ORF">MGWOODY_Hyp1778</name>
</gene>
<keyword evidence="3" id="KW-0067">ATP-binding</keyword>
<sequence length="203" mass="22158">MTMTKKSLLSRLNPRLKWRGVRGIRYNEEGVSAVEFALIAPILIFIYLGAVELSLLMRVDRRVTSTTASLGDLTARLATVTDEDMEEMFAAAEVMMQPYEAQSATMRITSIVDSGDGKAVVAWSDAYKMTAYSKGATVTVPSGIISSPGSIILSEVVYEYDSKIGGFLNTTMTIDDEFYLRPRRVDAIARVTLGTGDSFGPTS</sequence>
<keyword evidence="3" id="KW-0547">Nucleotide-binding</keyword>
<dbReference type="EMBL" id="CZQD01000001">
    <property type="protein sequence ID" value="CUS55531.1"/>
    <property type="molecule type" value="Genomic_DNA"/>
</dbReference>
<dbReference type="GO" id="GO:0004386">
    <property type="term" value="F:helicase activity"/>
    <property type="evidence" value="ECO:0007669"/>
    <property type="project" value="UniProtKB-KW"/>
</dbReference>
<keyword evidence="1" id="KW-0812">Transmembrane</keyword>
<keyword evidence="3" id="KW-0378">Hydrolase</keyword>
<protein>
    <submittedName>
        <fullName evidence="3">Superfamily I DNA and RNA helicases</fullName>
    </submittedName>
</protein>
<proteinExistence type="predicted"/>
<evidence type="ECO:0000313" key="3">
    <source>
        <dbReference type="EMBL" id="CUS55531.1"/>
    </source>
</evidence>
<keyword evidence="1" id="KW-0472">Membrane</keyword>
<accession>A0A160TX92</accession>
<name>A0A160TX92_9ZZZZ</name>
<reference evidence="3" key="1">
    <citation type="submission" date="2015-10" db="EMBL/GenBank/DDBJ databases">
        <authorList>
            <person name="Gilbert D.G."/>
        </authorList>
    </citation>
    <scope>NUCLEOTIDE SEQUENCE</scope>
</reference>
<dbReference type="InterPro" id="IPR012495">
    <property type="entry name" value="TadE-like_dom"/>
</dbReference>
<evidence type="ECO:0000259" key="2">
    <source>
        <dbReference type="Pfam" id="PF07811"/>
    </source>
</evidence>
<keyword evidence="3" id="KW-0347">Helicase</keyword>
<dbReference type="AlphaFoldDB" id="A0A160TX92"/>
<organism evidence="3">
    <name type="scientific">hydrothermal vent metagenome</name>
    <dbReference type="NCBI Taxonomy" id="652676"/>
    <lineage>
        <taxon>unclassified sequences</taxon>
        <taxon>metagenomes</taxon>
        <taxon>ecological metagenomes</taxon>
    </lineage>
</organism>
<dbReference type="Pfam" id="PF07811">
    <property type="entry name" value="TadE"/>
    <property type="match status" value="1"/>
</dbReference>
<feature type="domain" description="TadE-like" evidence="2">
    <location>
        <begin position="30"/>
        <end position="67"/>
    </location>
</feature>
<feature type="transmembrane region" description="Helical" evidence="1">
    <location>
        <begin position="36"/>
        <end position="56"/>
    </location>
</feature>
<keyword evidence="1" id="KW-1133">Transmembrane helix</keyword>